<feature type="chain" id="PRO_5045133877" evidence="14">
    <location>
        <begin position="40"/>
        <end position="743"/>
    </location>
</feature>
<keyword evidence="9 17" id="KW-0675">Receptor</keyword>
<dbReference type="PANTHER" id="PTHR32552">
    <property type="entry name" value="FERRICHROME IRON RECEPTOR-RELATED"/>
    <property type="match status" value="1"/>
</dbReference>
<dbReference type="Proteomes" id="UP001430360">
    <property type="component" value="Unassembled WGS sequence"/>
</dbReference>
<dbReference type="RefSeq" id="WP_232136313.1">
    <property type="nucleotide sequence ID" value="NZ_CP089507.1"/>
</dbReference>
<evidence type="ECO:0000259" key="15">
    <source>
        <dbReference type="Pfam" id="PF00593"/>
    </source>
</evidence>
<evidence type="ECO:0000256" key="11">
    <source>
        <dbReference type="PROSITE-ProRule" id="PRU01360"/>
    </source>
</evidence>
<dbReference type="PROSITE" id="PS52016">
    <property type="entry name" value="TONB_DEPENDENT_REC_3"/>
    <property type="match status" value="1"/>
</dbReference>
<keyword evidence="5 11" id="KW-0812">Transmembrane</keyword>
<dbReference type="InterPro" id="IPR037066">
    <property type="entry name" value="Plug_dom_sf"/>
</dbReference>
<dbReference type="Pfam" id="PF07715">
    <property type="entry name" value="Plug"/>
    <property type="match status" value="1"/>
</dbReference>
<keyword evidence="8 11" id="KW-0472">Membrane</keyword>
<dbReference type="InterPro" id="IPR012910">
    <property type="entry name" value="Plug_dom"/>
</dbReference>
<feature type="domain" description="TonB-dependent receptor plug" evidence="16">
    <location>
        <begin position="79"/>
        <end position="180"/>
    </location>
</feature>
<keyword evidence="6 14" id="KW-0732">Signal</keyword>
<keyword evidence="3 11" id="KW-0813">Transport</keyword>
<accession>A0ABS8UCR0</accession>
<keyword evidence="4 11" id="KW-1134">Transmembrane beta strand</keyword>
<dbReference type="EMBL" id="JAJQKU010000003">
    <property type="protein sequence ID" value="MCD9097296.1"/>
    <property type="molecule type" value="Genomic_DNA"/>
</dbReference>
<organism evidence="17 18">
    <name type="scientific">Luteimonas fraxinea</name>
    <dbReference type="NCBI Taxonomy" id="2901869"/>
    <lineage>
        <taxon>Bacteria</taxon>
        <taxon>Pseudomonadati</taxon>
        <taxon>Pseudomonadota</taxon>
        <taxon>Gammaproteobacteria</taxon>
        <taxon>Lysobacterales</taxon>
        <taxon>Lysobacteraceae</taxon>
        <taxon>Luteimonas</taxon>
    </lineage>
</organism>
<dbReference type="PROSITE" id="PS00430">
    <property type="entry name" value="TONB_DEPENDENT_REC_1"/>
    <property type="match status" value="1"/>
</dbReference>
<protein>
    <submittedName>
        <fullName evidence="17">TonB-dependent siderophore receptor</fullName>
    </submittedName>
</protein>
<evidence type="ECO:0000256" key="10">
    <source>
        <dbReference type="ARBA" id="ARBA00023237"/>
    </source>
</evidence>
<dbReference type="InterPro" id="IPR010105">
    <property type="entry name" value="TonB_sidphr_rcpt"/>
</dbReference>
<sequence>MFRSATDRPAPADTLFRTTPAVSLLASLIASAVVAPASAQSSTDATRQATTLDTLQVQGQRLRTLDTPQETGSRLGLSQRETPASLQVIGREEIARKGARTTREVFELADGAMVGNVPGNPAVVTLRGFSGNTISVLHDGVRIGASTFVTRDVDTWGLERVEVLRGPASVLYGEGTMGGAINLVSRRPTTESQVIDAMLGFGSFNTRRAGFGINQPLSDTLALRLDASGLRSDSLYDIEHNRVEMSTLSTSMAWSPHDALSMLLSWQHAEDDSTGTYQGSPMVAIEDAITPSRVVRSANGLVIDAATRHVNYNPIGAHTGARSDLLRWNVALDLTHNWKLRNDLAWYRADRDFVYSDDWLYNRGTGQYARGAQRVFHDHRFWNERLALSYDGPLKGRRNRFTAGVELNGTDFVNPRQSGSTTPVTPVDPDVGVFPDADSPVYTSDQLFRTDLRTRAVFVENAFNFTPRWLLVGGLRYERIDLERSIDNRITGATTIFSPRYSPLSWRVGSVLDLRDHVQLYGQFSTAASPVSSLLTIQTASGIFDLTDAKSAEIGIKADAWNERLSLTAAAYRIERDDILTRDPANPSISVQGGRQFSQGLELSADLQATRGLRLETSTTWGRARFDELIEAGGVDRRGNRPGNVPNGTAMLVGTYRFAGVPVSIGASGHHAGGFYTDNANTIHVRGRTTFDAWASYDWSRASLALRVRNLGDALYGEYSGYPATHVYLGAPRSVEMTLRTRF</sequence>
<evidence type="ECO:0000256" key="6">
    <source>
        <dbReference type="ARBA" id="ARBA00022729"/>
    </source>
</evidence>
<evidence type="ECO:0000313" key="17">
    <source>
        <dbReference type="EMBL" id="MCD9097296.1"/>
    </source>
</evidence>
<name>A0ABS8UCR0_9GAMM</name>
<keyword evidence="7 12" id="KW-0798">TonB box</keyword>
<dbReference type="InterPro" id="IPR010916">
    <property type="entry name" value="TonB_box_CS"/>
</dbReference>
<keyword evidence="10 11" id="KW-0998">Cell outer membrane</keyword>
<feature type="signal peptide" evidence="14">
    <location>
        <begin position="1"/>
        <end position="39"/>
    </location>
</feature>
<comment type="subcellular location">
    <subcellularLocation>
        <location evidence="1 11">Cell outer membrane</location>
        <topology evidence="1 11">Multi-pass membrane protein</topology>
    </subcellularLocation>
</comment>
<dbReference type="NCBIfam" id="TIGR01783">
    <property type="entry name" value="TonB-siderophor"/>
    <property type="match status" value="1"/>
</dbReference>
<evidence type="ECO:0000256" key="2">
    <source>
        <dbReference type="ARBA" id="ARBA00009810"/>
    </source>
</evidence>
<proteinExistence type="inferred from homology"/>
<evidence type="ECO:0000256" key="12">
    <source>
        <dbReference type="PROSITE-ProRule" id="PRU10143"/>
    </source>
</evidence>
<evidence type="ECO:0000256" key="14">
    <source>
        <dbReference type="SAM" id="SignalP"/>
    </source>
</evidence>
<evidence type="ECO:0000256" key="1">
    <source>
        <dbReference type="ARBA" id="ARBA00004571"/>
    </source>
</evidence>
<comment type="similarity">
    <text evidence="2 11 13">Belongs to the TonB-dependent receptor family.</text>
</comment>
<evidence type="ECO:0000313" key="18">
    <source>
        <dbReference type="Proteomes" id="UP001430360"/>
    </source>
</evidence>
<evidence type="ECO:0000256" key="9">
    <source>
        <dbReference type="ARBA" id="ARBA00023170"/>
    </source>
</evidence>
<comment type="caution">
    <text evidence="17">The sequence shown here is derived from an EMBL/GenBank/DDBJ whole genome shotgun (WGS) entry which is preliminary data.</text>
</comment>
<dbReference type="InterPro" id="IPR039426">
    <property type="entry name" value="TonB-dep_rcpt-like"/>
</dbReference>
<evidence type="ECO:0000256" key="5">
    <source>
        <dbReference type="ARBA" id="ARBA00022692"/>
    </source>
</evidence>
<evidence type="ECO:0000259" key="16">
    <source>
        <dbReference type="Pfam" id="PF07715"/>
    </source>
</evidence>
<dbReference type="CDD" id="cd01347">
    <property type="entry name" value="ligand_gated_channel"/>
    <property type="match status" value="1"/>
</dbReference>
<dbReference type="PANTHER" id="PTHR32552:SF84">
    <property type="entry name" value="TONB-DEPENDENT RECEPTOR-RELATED"/>
    <property type="match status" value="1"/>
</dbReference>
<evidence type="ECO:0000256" key="7">
    <source>
        <dbReference type="ARBA" id="ARBA00023077"/>
    </source>
</evidence>
<dbReference type="InterPro" id="IPR036942">
    <property type="entry name" value="Beta-barrel_TonB_sf"/>
</dbReference>
<reference evidence="17" key="1">
    <citation type="submission" date="2021-12" db="EMBL/GenBank/DDBJ databases">
        <authorList>
            <person name="Ulrich A."/>
        </authorList>
    </citation>
    <scope>NUCLEOTIDE SEQUENCE</scope>
    <source>
        <strain evidence="17">A1P009</strain>
    </source>
</reference>
<keyword evidence="18" id="KW-1185">Reference proteome</keyword>
<feature type="domain" description="TonB-dependent receptor-like beta-barrel" evidence="15">
    <location>
        <begin position="306"/>
        <end position="711"/>
    </location>
</feature>
<evidence type="ECO:0000256" key="4">
    <source>
        <dbReference type="ARBA" id="ARBA00022452"/>
    </source>
</evidence>
<dbReference type="Pfam" id="PF00593">
    <property type="entry name" value="TonB_dep_Rec_b-barrel"/>
    <property type="match status" value="1"/>
</dbReference>
<dbReference type="SUPFAM" id="SSF56935">
    <property type="entry name" value="Porins"/>
    <property type="match status" value="1"/>
</dbReference>
<feature type="short sequence motif" description="TonB box" evidence="12">
    <location>
        <begin position="54"/>
        <end position="60"/>
    </location>
</feature>
<dbReference type="InterPro" id="IPR000531">
    <property type="entry name" value="Beta-barrel_TonB"/>
</dbReference>
<dbReference type="Gene3D" id="2.40.170.20">
    <property type="entry name" value="TonB-dependent receptor, beta-barrel domain"/>
    <property type="match status" value="1"/>
</dbReference>
<evidence type="ECO:0000256" key="3">
    <source>
        <dbReference type="ARBA" id="ARBA00022448"/>
    </source>
</evidence>
<reference evidence="17" key="2">
    <citation type="journal article" date="2022" name="Syst. Appl. Microbiol.">
        <title>Physiological and genomic characterisation of Luteimonas fraxinea sp. nov., a bacterial species associated with trees tolerant to ash dieback.</title>
        <authorList>
            <person name="Ulrich K."/>
            <person name="Becker R."/>
            <person name="Behrendt U."/>
            <person name="Kube M."/>
            <person name="Schneck V."/>
            <person name="Ulrich A."/>
        </authorList>
    </citation>
    <scope>NUCLEOTIDE SEQUENCE</scope>
    <source>
        <strain evidence="17">A1P009</strain>
    </source>
</reference>
<evidence type="ECO:0000256" key="8">
    <source>
        <dbReference type="ARBA" id="ARBA00023136"/>
    </source>
</evidence>
<dbReference type="Gene3D" id="2.170.130.10">
    <property type="entry name" value="TonB-dependent receptor, plug domain"/>
    <property type="match status" value="1"/>
</dbReference>
<evidence type="ECO:0000256" key="13">
    <source>
        <dbReference type="RuleBase" id="RU003357"/>
    </source>
</evidence>
<gene>
    <name evidence="17" type="ORF">LTT95_10145</name>
</gene>